<protein>
    <submittedName>
        <fullName evidence="1">Uncharacterized protein</fullName>
    </submittedName>
</protein>
<accession>A0A1T2WZK2</accession>
<keyword evidence="2" id="KW-1185">Reference proteome</keyword>
<evidence type="ECO:0000313" key="1">
    <source>
        <dbReference type="EMBL" id="OPA73032.1"/>
    </source>
</evidence>
<proteinExistence type="predicted"/>
<gene>
    <name evidence="1" type="ORF">BVG16_30650</name>
</gene>
<name>A0A1T2WZK2_9BACL</name>
<dbReference type="Proteomes" id="UP000190188">
    <property type="component" value="Unassembled WGS sequence"/>
</dbReference>
<evidence type="ECO:0000313" key="2">
    <source>
        <dbReference type="Proteomes" id="UP000190188"/>
    </source>
</evidence>
<dbReference type="EMBL" id="MSZX01000023">
    <property type="protein sequence ID" value="OPA73032.1"/>
    <property type="molecule type" value="Genomic_DNA"/>
</dbReference>
<organism evidence="1 2">
    <name type="scientific">Paenibacillus selenitireducens</name>
    <dbReference type="NCBI Taxonomy" id="1324314"/>
    <lineage>
        <taxon>Bacteria</taxon>
        <taxon>Bacillati</taxon>
        <taxon>Bacillota</taxon>
        <taxon>Bacilli</taxon>
        <taxon>Bacillales</taxon>
        <taxon>Paenibacillaceae</taxon>
        <taxon>Paenibacillus</taxon>
    </lineage>
</organism>
<comment type="caution">
    <text evidence="1">The sequence shown here is derived from an EMBL/GenBank/DDBJ whole genome shotgun (WGS) entry which is preliminary data.</text>
</comment>
<sequence>MIIKAFESERDGHLEVLQQALKSKTFRPGSASRKQIERLSPEPYLPCEIEWYKPRQVEY</sequence>
<dbReference type="STRING" id="1324314.BVG16_30650"/>
<dbReference type="AlphaFoldDB" id="A0A1T2WZK2"/>
<reference evidence="1 2" key="1">
    <citation type="submission" date="2017-01" db="EMBL/GenBank/DDBJ databases">
        <title>Genome analysis of Paenibacillus selenitrireducens ES3-24.</title>
        <authorList>
            <person name="Xu D."/>
            <person name="Yao R."/>
            <person name="Zheng S."/>
        </authorList>
    </citation>
    <scope>NUCLEOTIDE SEQUENCE [LARGE SCALE GENOMIC DNA]</scope>
    <source>
        <strain evidence="1 2">ES3-24</strain>
    </source>
</reference>